<gene>
    <name evidence="2" type="ORF">GCM10007362_11950</name>
</gene>
<keyword evidence="1" id="KW-0472">Membrane</keyword>
<feature type="transmembrane region" description="Helical" evidence="1">
    <location>
        <begin position="303"/>
        <end position="323"/>
    </location>
</feature>
<keyword evidence="1" id="KW-0812">Transmembrane</keyword>
<evidence type="ECO:0000313" key="2">
    <source>
        <dbReference type="EMBL" id="GGH73118.1"/>
    </source>
</evidence>
<feature type="transmembrane region" description="Helical" evidence="1">
    <location>
        <begin position="49"/>
        <end position="69"/>
    </location>
</feature>
<proteinExistence type="predicted"/>
<sequence>MRFKRALLNALTGLLSQIITIGLAFFIPRLILVGYGSDTNGLVNSVSQIIAYLALLEAGVGAASLQALYKPVAEGDRSRINSILAATSAYYKKTGIYYFAAVLLLAAVYPFFVESGYSMLTVFAVIAFSGMGGAVNYYFQGKFKVLLLAEGKSYIESSVVTIGNIVNSLVRIVLLLQGVSIVTVQFSYFVIVILQIVAYQIYIRRHYHWLDLKAKPDYAAIGQKNSVLIHELSYLIFRNTDVLILTLFTNLKVVSVYVLYNMIFNVVDSFMQTFGGSLKFALGQSFFEHRKKFDKLYNAYETYFIGFVFAIVTLAYLLVLPFMKLYTAGITDANYIDVWLPLLFALSKLLMNARTPSDTVIDIAGHFRGTQSRAIFESTINLVVSFGLVFVLGVYGVLLGTIAALLYRSVDMILYANVRLLSRNPWLTFRKWLVCAVLFVGAAWLHSRFELPISSYGTFFAWAALLGVLIVPAYLLALSVFEREAFRYVLSFVLRLSRRSSGASVPQTPEKGQS</sequence>
<protein>
    <recommendedName>
        <fullName evidence="4">Sugar isomerase</fullName>
    </recommendedName>
</protein>
<evidence type="ECO:0000256" key="1">
    <source>
        <dbReference type="SAM" id="Phobius"/>
    </source>
</evidence>
<dbReference type="Proteomes" id="UP000605427">
    <property type="component" value="Unassembled WGS sequence"/>
</dbReference>
<organism evidence="2 3">
    <name type="scientific">Saccharibacillus endophyticus</name>
    <dbReference type="NCBI Taxonomy" id="2060666"/>
    <lineage>
        <taxon>Bacteria</taxon>
        <taxon>Bacillati</taxon>
        <taxon>Bacillota</taxon>
        <taxon>Bacilli</taxon>
        <taxon>Bacillales</taxon>
        <taxon>Paenibacillaceae</taxon>
        <taxon>Saccharibacillus</taxon>
    </lineage>
</organism>
<feature type="transmembrane region" description="Helical" evidence="1">
    <location>
        <begin position="382"/>
        <end position="407"/>
    </location>
</feature>
<keyword evidence="3" id="KW-1185">Reference proteome</keyword>
<comment type="caution">
    <text evidence="2">The sequence shown here is derived from an EMBL/GenBank/DDBJ whole genome shotgun (WGS) entry which is preliminary data.</text>
</comment>
<feature type="transmembrane region" description="Helical" evidence="1">
    <location>
        <begin position="7"/>
        <end position="29"/>
    </location>
</feature>
<accession>A0ABQ1ZS36</accession>
<dbReference type="RefSeq" id="WP_172240390.1">
    <property type="nucleotide sequence ID" value="NZ_BMDD01000001.1"/>
</dbReference>
<reference evidence="3" key="1">
    <citation type="journal article" date="2019" name="Int. J. Syst. Evol. Microbiol.">
        <title>The Global Catalogue of Microorganisms (GCM) 10K type strain sequencing project: providing services to taxonomists for standard genome sequencing and annotation.</title>
        <authorList>
            <consortium name="The Broad Institute Genomics Platform"/>
            <consortium name="The Broad Institute Genome Sequencing Center for Infectious Disease"/>
            <person name="Wu L."/>
            <person name="Ma J."/>
        </authorList>
    </citation>
    <scope>NUCLEOTIDE SEQUENCE [LARGE SCALE GENOMIC DNA]</scope>
    <source>
        <strain evidence="3">CCM 8702</strain>
    </source>
</reference>
<feature type="transmembrane region" description="Helical" evidence="1">
    <location>
        <begin position="96"/>
        <end position="113"/>
    </location>
</feature>
<feature type="transmembrane region" description="Helical" evidence="1">
    <location>
        <begin position="428"/>
        <end position="447"/>
    </location>
</feature>
<name>A0ABQ1ZS36_9BACL</name>
<evidence type="ECO:0000313" key="3">
    <source>
        <dbReference type="Proteomes" id="UP000605427"/>
    </source>
</evidence>
<feature type="transmembrane region" description="Helical" evidence="1">
    <location>
        <begin position="242"/>
        <end position="263"/>
    </location>
</feature>
<evidence type="ECO:0008006" key="4">
    <source>
        <dbReference type="Google" id="ProtNLM"/>
    </source>
</evidence>
<keyword evidence="1" id="KW-1133">Transmembrane helix</keyword>
<dbReference type="EMBL" id="BMDD01000001">
    <property type="protein sequence ID" value="GGH73118.1"/>
    <property type="molecule type" value="Genomic_DNA"/>
</dbReference>
<feature type="transmembrane region" description="Helical" evidence="1">
    <location>
        <begin position="459"/>
        <end position="481"/>
    </location>
</feature>
<feature type="transmembrane region" description="Helical" evidence="1">
    <location>
        <begin position="119"/>
        <end position="139"/>
    </location>
</feature>
<feature type="transmembrane region" description="Helical" evidence="1">
    <location>
        <begin position="185"/>
        <end position="203"/>
    </location>
</feature>